<evidence type="ECO:0000256" key="1">
    <source>
        <dbReference type="SAM" id="Phobius"/>
    </source>
</evidence>
<sequence>MARFIGGFFLVSAPWYLVVYTFTGNPVFPFLNVIFKSPLWPLENTMMNLAKFGLGKSFTALISLPLAITYQTKYFDETLLPGGMGLAILVAVPFCFGIWRTYRAVYLYLGFTVVVYSVIWALSAQYVRYYMPAYAILTLLSTITPHLWPIA</sequence>
<accession>A0ABV6Z0Z1</accession>
<keyword evidence="1" id="KW-0812">Transmembrane</keyword>
<evidence type="ECO:0008006" key="4">
    <source>
        <dbReference type="Google" id="ProtNLM"/>
    </source>
</evidence>
<feature type="transmembrane region" description="Helical" evidence="1">
    <location>
        <begin position="7"/>
        <end position="28"/>
    </location>
</feature>
<keyword evidence="3" id="KW-1185">Reference proteome</keyword>
<keyword evidence="1" id="KW-0472">Membrane</keyword>
<protein>
    <recommendedName>
        <fullName evidence="4">Glycosyltransferase RgtA/B/C/D-like domain-containing protein</fullName>
    </recommendedName>
</protein>
<keyword evidence="1" id="KW-1133">Transmembrane helix</keyword>
<proteinExistence type="predicted"/>
<evidence type="ECO:0000313" key="2">
    <source>
        <dbReference type="EMBL" id="MFC1852109.1"/>
    </source>
</evidence>
<dbReference type="Proteomes" id="UP001594351">
    <property type="component" value="Unassembled WGS sequence"/>
</dbReference>
<dbReference type="EMBL" id="JBHPBY010000267">
    <property type="protein sequence ID" value="MFC1852109.1"/>
    <property type="molecule type" value="Genomic_DNA"/>
</dbReference>
<gene>
    <name evidence="2" type="ORF">ACFL27_18095</name>
</gene>
<evidence type="ECO:0000313" key="3">
    <source>
        <dbReference type="Proteomes" id="UP001594351"/>
    </source>
</evidence>
<comment type="caution">
    <text evidence="2">The sequence shown here is derived from an EMBL/GenBank/DDBJ whole genome shotgun (WGS) entry which is preliminary data.</text>
</comment>
<feature type="transmembrane region" description="Helical" evidence="1">
    <location>
        <begin position="79"/>
        <end position="99"/>
    </location>
</feature>
<feature type="transmembrane region" description="Helical" evidence="1">
    <location>
        <begin position="48"/>
        <end position="67"/>
    </location>
</feature>
<reference evidence="2 3" key="1">
    <citation type="submission" date="2024-09" db="EMBL/GenBank/DDBJ databases">
        <title>Laminarin stimulates single cell rates of sulfate reduction while oxygen inhibits transcriptomic activity in coastal marine sediment.</title>
        <authorList>
            <person name="Lindsay M."/>
            <person name="Orcutt B."/>
            <person name="Emerson D."/>
            <person name="Stepanauskas R."/>
            <person name="D'Angelo T."/>
        </authorList>
    </citation>
    <scope>NUCLEOTIDE SEQUENCE [LARGE SCALE GENOMIC DNA]</scope>
    <source>
        <strain evidence="2">SAG AM-311-K15</strain>
    </source>
</reference>
<feature type="transmembrane region" description="Helical" evidence="1">
    <location>
        <begin position="129"/>
        <end position="148"/>
    </location>
</feature>
<name>A0ABV6Z0Z1_UNCC1</name>
<organism evidence="2 3">
    <name type="scientific">candidate division CSSED10-310 bacterium</name>
    <dbReference type="NCBI Taxonomy" id="2855610"/>
    <lineage>
        <taxon>Bacteria</taxon>
        <taxon>Bacteria division CSSED10-310</taxon>
    </lineage>
</organism>
<feature type="transmembrane region" description="Helical" evidence="1">
    <location>
        <begin position="105"/>
        <end position="122"/>
    </location>
</feature>